<comment type="caution">
    <text evidence="1">The sequence shown here is derived from an EMBL/GenBank/DDBJ whole genome shotgun (WGS) entry which is preliminary data.</text>
</comment>
<proteinExistence type="predicted"/>
<dbReference type="OrthoDB" id="8192537at2759"/>
<accession>A0A9P0KIY7</accession>
<protein>
    <submittedName>
        <fullName evidence="1">Uncharacterized protein</fullName>
    </submittedName>
</protein>
<organism evidence="1 2">
    <name type="scientific">Acanthoscelides obtectus</name>
    <name type="common">Bean weevil</name>
    <name type="synonym">Bruchus obtectus</name>
    <dbReference type="NCBI Taxonomy" id="200917"/>
    <lineage>
        <taxon>Eukaryota</taxon>
        <taxon>Metazoa</taxon>
        <taxon>Ecdysozoa</taxon>
        <taxon>Arthropoda</taxon>
        <taxon>Hexapoda</taxon>
        <taxon>Insecta</taxon>
        <taxon>Pterygota</taxon>
        <taxon>Neoptera</taxon>
        <taxon>Endopterygota</taxon>
        <taxon>Coleoptera</taxon>
        <taxon>Polyphaga</taxon>
        <taxon>Cucujiformia</taxon>
        <taxon>Chrysomeloidea</taxon>
        <taxon>Chrysomelidae</taxon>
        <taxon>Bruchinae</taxon>
        <taxon>Bruchini</taxon>
        <taxon>Acanthoscelides</taxon>
    </lineage>
</organism>
<dbReference type="EMBL" id="CAKOFQ010006830">
    <property type="protein sequence ID" value="CAH1974923.1"/>
    <property type="molecule type" value="Genomic_DNA"/>
</dbReference>
<dbReference type="AlphaFoldDB" id="A0A9P0KIY7"/>
<evidence type="ECO:0000313" key="1">
    <source>
        <dbReference type="EMBL" id="CAH1974923.1"/>
    </source>
</evidence>
<sequence length="717" mass="83058">MSDKTDQHKNLEKWFRGLGYSGPMPESLTTICSSSTSFIWDQLQANTKTTKDVERIRRNIIISRLTSKPLNKQDDYEHPMNEITLYRKKLALENKIKLKKCNIQEKGKKVDEVAKVNKVQQIIINGLDSKIRKNEEKELLLRKKCIMLEENIAQAQETLSTVKGLTPVEPDENPDTSSIKETLQACSKKLESSLKQIPAPTNNIKNTTNMLLMRSGKKPQTPKMNLETCFALSERQSVWRSARKLSSHGKEDNRNIINLPKQLFPVVENKNGGSNDSMNESLGIVNIENYDFNSGDTMHEKYKSTPNLAVEQSAVLHSLKPSVTVKPADIVSKNEVVKGDLKKLLQTHNSATIWNVFQGIENDIHSTIMRKLSAGFTLEYSHEKYRDDLAQLHFIHIQTELQHLNNKMALKKLEHSVKQRKEELCTMLSQTELSNRKFEQLLATFDAHVENIALEAKLQVLNNEIHSAKQLEGDDKQLQLLPAEVKQVKKDIVIKMNNIEHYIQLMGNVFQHKAQIIKKASSRVKELLPYFEDMSWCDRLTKNLNHLELETFQQYPYGYNRRCTNTNPSLYYKDLCTSYVPEDLELDSETMYMFAEILESPFSTPEAVLLNIIKSKRQLESLKAIRDRVQIPQFEHHTLESLEKQSSYIEYALDKLHHLLTSRLWQQTHSMAETARESFDIWLEMPFKELFVSKSLVDGKDYMYYKKQYDDFFNHLV</sequence>
<keyword evidence="2" id="KW-1185">Reference proteome</keyword>
<reference evidence="1" key="1">
    <citation type="submission" date="2022-03" db="EMBL/GenBank/DDBJ databases">
        <authorList>
            <person name="Sayadi A."/>
        </authorList>
    </citation>
    <scope>NUCLEOTIDE SEQUENCE</scope>
</reference>
<evidence type="ECO:0000313" key="2">
    <source>
        <dbReference type="Proteomes" id="UP001152888"/>
    </source>
</evidence>
<dbReference type="Proteomes" id="UP001152888">
    <property type="component" value="Unassembled WGS sequence"/>
</dbReference>
<gene>
    <name evidence="1" type="ORF">ACAOBT_LOCUS11360</name>
</gene>
<name>A0A9P0KIY7_ACAOB</name>